<feature type="domain" description="Cadherin" evidence="12">
    <location>
        <begin position="240"/>
        <end position="357"/>
    </location>
</feature>
<feature type="domain" description="Cadherin" evidence="12">
    <location>
        <begin position="130"/>
        <end position="239"/>
    </location>
</feature>
<evidence type="ECO:0000256" key="7">
    <source>
        <dbReference type="ARBA" id="ARBA00023136"/>
    </source>
</evidence>
<dbReference type="GO" id="GO:0008013">
    <property type="term" value="F:beta-catenin binding"/>
    <property type="evidence" value="ECO:0007669"/>
    <property type="project" value="TreeGrafter"/>
</dbReference>
<dbReference type="GO" id="GO:0016342">
    <property type="term" value="C:catenin complex"/>
    <property type="evidence" value="ECO:0007669"/>
    <property type="project" value="TreeGrafter"/>
</dbReference>
<feature type="compositionally biased region" description="Low complexity" evidence="9">
    <location>
        <begin position="745"/>
        <end position="758"/>
    </location>
</feature>
<accession>A0AAN9G0C9</accession>
<feature type="domain" description="Cadherin" evidence="12">
    <location>
        <begin position="358"/>
        <end position="455"/>
    </location>
</feature>
<dbReference type="GO" id="GO:0005509">
    <property type="term" value="F:calcium ion binding"/>
    <property type="evidence" value="ECO:0007669"/>
    <property type="project" value="UniProtKB-UniRule"/>
</dbReference>
<evidence type="ECO:0000256" key="6">
    <source>
        <dbReference type="ARBA" id="ARBA00022989"/>
    </source>
</evidence>
<gene>
    <name evidence="13" type="ORF">V1264_010498</name>
</gene>
<evidence type="ECO:0000256" key="3">
    <source>
        <dbReference type="ARBA" id="ARBA00022729"/>
    </source>
</evidence>
<sequence>MKCHRYLLALLVHVTLLHLSLAQEDLCEPDFGYETFMMLTEDTEIGKVVLNVTTAGSADDMNLTLVANDYFGFNDTTQQLYVQRQLDADVQSSAPTYRLVINCQEAQKQPVRIAVVITIGDVNDNPPKFDQDHYNISLGETTSVDTLFDPGVIASDADVSFNYKAVYYTVQPGGLYSDYFQFPNTLEPNLLLRKALDFETLPNMTITVVATNDLSDIKLSSTALLTIVVTDEDDLNPVFTSPLYEGFVLADAAMNSPVNVTPDIRAADADVTLDVPVVYSFHGSSYIDGEFNHRDARGSQNVFAINETTAQVRLVAPIRPTKVSMVVQATQKDNPSRYGVAMLVITVGGVNSNAPKFQSDRYPVYVSESVPVGTTILFVSATDEDFGAAIRYSIVGGSSLFAVAENSGAIHVTAPLDFETTPLHTFSVMASDGNMNSTATVKVTVVDSNDNAPIIPDKQQTFDAERKKGEVITTIKAQDADAGTRLNYSIVNYKRLFSIDESGAIRISAEPSELTEAKYLLVVVVSDNGEPPRVQSVLVTVKFSPLSVTQATVMAGPSDDTLAIALGVIAALLLVVVIILVVYICRRRNKNTEQLDKAKANRSQDPRGLKFKNANRAQMDHIHFQSDDSLDGATTIQENPLKEAGAFNYGFVHPEDPENDRNMDEIHIETAVIPYQDANAYKNNNNNGGEMFQHEDSSDYGDTLPHKHSLMNGLYPDTSTESLSTTHTNSSSEGGDGGSKHRLMGNGTTSIGTTSFSSNPIGTTSFSMKRGGDGGGGGSHGSALPAISLEGLDPDVSVVPAEQKSELTVYF</sequence>
<dbReference type="GO" id="GO:0016477">
    <property type="term" value="P:cell migration"/>
    <property type="evidence" value="ECO:0007669"/>
    <property type="project" value="TreeGrafter"/>
</dbReference>
<feature type="signal peptide" evidence="11">
    <location>
        <begin position="1"/>
        <end position="22"/>
    </location>
</feature>
<keyword evidence="5 8" id="KW-0106">Calcium</keyword>
<dbReference type="GO" id="GO:0016339">
    <property type="term" value="P:calcium-dependent cell-cell adhesion via plasma membrane cell adhesion molecules"/>
    <property type="evidence" value="ECO:0007669"/>
    <property type="project" value="TreeGrafter"/>
</dbReference>
<dbReference type="InterPro" id="IPR039808">
    <property type="entry name" value="Cadherin"/>
</dbReference>
<evidence type="ECO:0000313" key="13">
    <source>
        <dbReference type="EMBL" id="KAK7090738.1"/>
    </source>
</evidence>
<evidence type="ECO:0000256" key="2">
    <source>
        <dbReference type="ARBA" id="ARBA00022692"/>
    </source>
</evidence>
<dbReference type="GO" id="GO:0005912">
    <property type="term" value="C:adherens junction"/>
    <property type="evidence" value="ECO:0007669"/>
    <property type="project" value="TreeGrafter"/>
</dbReference>
<keyword evidence="6 10" id="KW-1133">Transmembrane helix</keyword>
<comment type="caution">
    <text evidence="13">The sequence shown here is derived from an EMBL/GenBank/DDBJ whole genome shotgun (WGS) entry which is preliminary data.</text>
</comment>
<dbReference type="CDD" id="cd11304">
    <property type="entry name" value="Cadherin_repeat"/>
    <property type="match status" value="5"/>
</dbReference>
<evidence type="ECO:0000256" key="4">
    <source>
        <dbReference type="ARBA" id="ARBA00022737"/>
    </source>
</evidence>
<evidence type="ECO:0000256" key="9">
    <source>
        <dbReference type="SAM" id="MobiDB-lite"/>
    </source>
</evidence>
<dbReference type="Pfam" id="PF00028">
    <property type="entry name" value="Cadherin"/>
    <property type="match status" value="1"/>
</dbReference>
<proteinExistence type="predicted"/>
<evidence type="ECO:0000256" key="11">
    <source>
        <dbReference type="SAM" id="SignalP"/>
    </source>
</evidence>
<dbReference type="GO" id="GO:0044331">
    <property type="term" value="P:cell-cell adhesion mediated by cadherin"/>
    <property type="evidence" value="ECO:0007669"/>
    <property type="project" value="TreeGrafter"/>
</dbReference>
<evidence type="ECO:0000256" key="5">
    <source>
        <dbReference type="ARBA" id="ARBA00022837"/>
    </source>
</evidence>
<organism evidence="13 14">
    <name type="scientific">Littorina saxatilis</name>
    <dbReference type="NCBI Taxonomy" id="31220"/>
    <lineage>
        <taxon>Eukaryota</taxon>
        <taxon>Metazoa</taxon>
        <taxon>Spiralia</taxon>
        <taxon>Lophotrochozoa</taxon>
        <taxon>Mollusca</taxon>
        <taxon>Gastropoda</taxon>
        <taxon>Caenogastropoda</taxon>
        <taxon>Littorinimorpha</taxon>
        <taxon>Littorinoidea</taxon>
        <taxon>Littorinidae</taxon>
        <taxon>Littorina</taxon>
    </lineage>
</organism>
<protein>
    <recommendedName>
        <fullName evidence="12">Cadherin domain-containing protein</fullName>
    </recommendedName>
</protein>
<feature type="transmembrane region" description="Helical" evidence="10">
    <location>
        <begin position="562"/>
        <end position="585"/>
    </location>
</feature>
<dbReference type="InterPro" id="IPR020894">
    <property type="entry name" value="Cadherin_CS"/>
</dbReference>
<dbReference type="PRINTS" id="PR00205">
    <property type="entry name" value="CADHERIN"/>
</dbReference>
<keyword evidence="2 10" id="KW-0812">Transmembrane</keyword>
<dbReference type="GO" id="GO:0045296">
    <property type="term" value="F:cadherin binding"/>
    <property type="evidence" value="ECO:0007669"/>
    <property type="project" value="TreeGrafter"/>
</dbReference>
<feature type="compositionally biased region" description="Polar residues" evidence="9">
    <location>
        <begin position="717"/>
        <end position="733"/>
    </location>
</feature>
<dbReference type="FunFam" id="2.60.40.60:FF:000020">
    <property type="entry name" value="Dachsous cadherin-related 1b"/>
    <property type="match status" value="1"/>
</dbReference>
<feature type="domain" description="Cadherin" evidence="12">
    <location>
        <begin position="39"/>
        <end position="129"/>
    </location>
</feature>
<dbReference type="InterPro" id="IPR002126">
    <property type="entry name" value="Cadherin-like_dom"/>
</dbReference>
<reference evidence="13 14" key="1">
    <citation type="submission" date="2024-02" db="EMBL/GenBank/DDBJ databases">
        <title>Chromosome-scale genome assembly of the rough periwinkle Littorina saxatilis.</title>
        <authorList>
            <person name="De Jode A."/>
            <person name="Faria R."/>
            <person name="Formenti G."/>
            <person name="Sims Y."/>
            <person name="Smith T.P."/>
            <person name="Tracey A."/>
            <person name="Wood J.M.D."/>
            <person name="Zagrodzka Z.B."/>
            <person name="Johannesson K."/>
            <person name="Butlin R.K."/>
            <person name="Leder E.H."/>
        </authorList>
    </citation>
    <scope>NUCLEOTIDE SEQUENCE [LARGE SCALE GENOMIC DNA]</scope>
    <source>
        <strain evidence="13">Snail1</strain>
        <tissue evidence="13">Muscle</tissue>
    </source>
</reference>
<dbReference type="GO" id="GO:0007043">
    <property type="term" value="P:cell-cell junction assembly"/>
    <property type="evidence" value="ECO:0007669"/>
    <property type="project" value="TreeGrafter"/>
</dbReference>
<dbReference type="SMART" id="SM00112">
    <property type="entry name" value="CA"/>
    <property type="match status" value="5"/>
</dbReference>
<feature type="region of interest" description="Disordered" evidence="9">
    <location>
        <begin position="715"/>
        <end position="786"/>
    </location>
</feature>
<dbReference type="GO" id="GO:0000902">
    <property type="term" value="P:cell morphogenesis"/>
    <property type="evidence" value="ECO:0007669"/>
    <property type="project" value="TreeGrafter"/>
</dbReference>
<dbReference type="PANTHER" id="PTHR24027:SF422">
    <property type="entry name" value="CADHERIN DOMAIN-CONTAINING PROTEIN"/>
    <property type="match status" value="1"/>
</dbReference>
<keyword evidence="3 11" id="KW-0732">Signal</keyword>
<name>A0AAN9G0C9_9CAEN</name>
<dbReference type="Gene3D" id="2.60.40.60">
    <property type="entry name" value="Cadherins"/>
    <property type="match status" value="5"/>
</dbReference>
<dbReference type="SUPFAM" id="SSF49313">
    <property type="entry name" value="Cadherin-like"/>
    <property type="match status" value="5"/>
</dbReference>
<dbReference type="InterPro" id="IPR015919">
    <property type="entry name" value="Cadherin-like_sf"/>
</dbReference>
<evidence type="ECO:0000256" key="1">
    <source>
        <dbReference type="ARBA" id="ARBA00004167"/>
    </source>
</evidence>
<dbReference type="EMBL" id="JBAMIC010000024">
    <property type="protein sequence ID" value="KAK7090738.1"/>
    <property type="molecule type" value="Genomic_DNA"/>
</dbReference>
<keyword evidence="14" id="KW-1185">Reference proteome</keyword>
<dbReference type="GO" id="GO:0007156">
    <property type="term" value="P:homophilic cell adhesion via plasma membrane adhesion molecules"/>
    <property type="evidence" value="ECO:0007669"/>
    <property type="project" value="InterPro"/>
</dbReference>
<evidence type="ECO:0000256" key="10">
    <source>
        <dbReference type="SAM" id="Phobius"/>
    </source>
</evidence>
<feature type="domain" description="Cadherin" evidence="12">
    <location>
        <begin position="469"/>
        <end position="559"/>
    </location>
</feature>
<keyword evidence="4" id="KW-0677">Repeat</keyword>
<keyword evidence="7 10" id="KW-0472">Membrane</keyword>
<dbReference type="GO" id="GO:0034332">
    <property type="term" value="P:adherens junction organization"/>
    <property type="evidence" value="ECO:0007669"/>
    <property type="project" value="TreeGrafter"/>
</dbReference>
<evidence type="ECO:0000313" key="14">
    <source>
        <dbReference type="Proteomes" id="UP001374579"/>
    </source>
</evidence>
<dbReference type="AlphaFoldDB" id="A0AAN9G0C9"/>
<dbReference type="PANTHER" id="PTHR24027">
    <property type="entry name" value="CADHERIN-23"/>
    <property type="match status" value="1"/>
</dbReference>
<dbReference type="PROSITE" id="PS00232">
    <property type="entry name" value="CADHERIN_1"/>
    <property type="match status" value="2"/>
</dbReference>
<evidence type="ECO:0000256" key="8">
    <source>
        <dbReference type="PROSITE-ProRule" id="PRU00043"/>
    </source>
</evidence>
<comment type="subcellular location">
    <subcellularLocation>
        <location evidence="1">Membrane</location>
        <topology evidence="1">Single-pass membrane protein</topology>
    </subcellularLocation>
</comment>
<dbReference type="Proteomes" id="UP001374579">
    <property type="component" value="Unassembled WGS sequence"/>
</dbReference>
<evidence type="ECO:0000259" key="12">
    <source>
        <dbReference type="PROSITE" id="PS50268"/>
    </source>
</evidence>
<dbReference type="PROSITE" id="PS50268">
    <property type="entry name" value="CADHERIN_2"/>
    <property type="match status" value="5"/>
</dbReference>
<feature type="chain" id="PRO_5042899771" description="Cadherin domain-containing protein" evidence="11">
    <location>
        <begin position="23"/>
        <end position="811"/>
    </location>
</feature>